<evidence type="ECO:0000256" key="6">
    <source>
        <dbReference type="ARBA" id="ARBA00022840"/>
    </source>
</evidence>
<keyword evidence="8 9" id="KW-0472">Membrane</keyword>
<dbReference type="Proteomes" id="UP000446866">
    <property type="component" value="Unassembled WGS sequence"/>
</dbReference>
<feature type="transmembrane region" description="Helical" evidence="9">
    <location>
        <begin position="97"/>
        <end position="118"/>
    </location>
</feature>
<dbReference type="PANTHER" id="PTHR43394:SF1">
    <property type="entry name" value="ATP-BINDING CASSETTE SUB-FAMILY B MEMBER 10, MITOCHONDRIAL"/>
    <property type="match status" value="1"/>
</dbReference>
<dbReference type="InterPro" id="IPR017871">
    <property type="entry name" value="ABC_transporter-like_CS"/>
</dbReference>
<protein>
    <submittedName>
        <fullName evidence="12">ABC transporter ATP-binding protein</fullName>
    </submittedName>
</protein>
<feature type="transmembrane region" description="Helical" evidence="9">
    <location>
        <begin position="171"/>
        <end position="195"/>
    </location>
</feature>
<dbReference type="GO" id="GO:0015421">
    <property type="term" value="F:ABC-type oligopeptide transporter activity"/>
    <property type="evidence" value="ECO:0007669"/>
    <property type="project" value="TreeGrafter"/>
</dbReference>
<dbReference type="GO" id="GO:0005886">
    <property type="term" value="C:plasma membrane"/>
    <property type="evidence" value="ECO:0007669"/>
    <property type="project" value="UniProtKB-SubCell"/>
</dbReference>
<evidence type="ECO:0000256" key="2">
    <source>
        <dbReference type="ARBA" id="ARBA00022448"/>
    </source>
</evidence>
<comment type="caution">
    <text evidence="12">The sequence shown here is derived from an EMBL/GenBank/DDBJ whole genome shotgun (WGS) entry which is preliminary data.</text>
</comment>
<keyword evidence="13" id="KW-1185">Reference proteome</keyword>
<dbReference type="InterPro" id="IPR003593">
    <property type="entry name" value="AAA+_ATPase"/>
</dbReference>
<dbReference type="InterPro" id="IPR036640">
    <property type="entry name" value="ABC1_TM_sf"/>
</dbReference>
<dbReference type="Gene3D" id="1.20.1560.10">
    <property type="entry name" value="ABC transporter type 1, transmembrane domain"/>
    <property type="match status" value="1"/>
</dbReference>
<dbReference type="InterPro" id="IPR039421">
    <property type="entry name" value="Type_1_exporter"/>
</dbReference>
<dbReference type="InterPro" id="IPR027417">
    <property type="entry name" value="P-loop_NTPase"/>
</dbReference>
<proteinExistence type="predicted"/>
<name>A0A845QFC1_9FIRM</name>
<dbReference type="PROSITE" id="PS50929">
    <property type="entry name" value="ABC_TM1F"/>
    <property type="match status" value="1"/>
</dbReference>
<evidence type="ECO:0000256" key="4">
    <source>
        <dbReference type="ARBA" id="ARBA00022692"/>
    </source>
</evidence>
<feature type="domain" description="ABC transporter" evidence="10">
    <location>
        <begin position="387"/>
        <end position="620"/>
    </location>
</feature>
<evidence type="ECO:0000259" key="11">
    <source>
        <dbReference type="PROSITE" id="PS50929"/>
    </source>
</evidence>
<accession>A0A845QFC1</accession>
<evidence type="ECO:0000256" key="7">
    <source>
        <dbReference type="ARBA" id="ARBA00022989"/>
    </source>
</evidence>
<feature type="transmembrane region" description="Helical" evidence="9">
    <location>
        <begin position="201"/>
        <end position="219"/>
    </location>
</feature>
<feature type="transmembrane region" description="Helical" evidence="9">
    <location>
        <begin position="315"/>
        <end position="331"/>
    </location>
</feature>
<dbReference type="CDD" id="cd18544">
    <property type="entry name" value="ABC_6TM_TmrA_like"/>
    <property type="match status" value="1"/>
</dbReference>
<keyword evidence="3" id="KW-1003">Cell membrane</keyword>
<dbReference type="GO" id="GO:0005524">
    <property type="term" value="F:ATP binding"/>
    <property type="evidence" value="ECO:0007669"/>
    <property type="project" value="UniProtKB-KW"/>
</dbReference>
<gene>
    <name evidence="12" type="ORF">D0435_02380</name>
</gene>
<keyword evidence="4 9" id="KW-0812">Transmembrane</keyword>
<reference evidence="12 13" key="1">
    <citation type="submission" date="2018-08" db="EMBL/GenBank/DDBJ databases">
        <title>Murine metabolic-syndrome-specific gut microbial biobank.</title>
        <authorList>
            <person name="Liu C."/>
        </authorList>
    </citation>
    <scope>NUCLEOTIDE SEQUENCE [LARGE SCALE GENOMIC DNA]</scope>
    <source>
        <strain evidence="12 13">28</strain>
    </source>
</reference>
<dbReference type="PROSITE" id="PS00211">
    <property type="entry name" value="ABC_TRANSPORTER_1"/>
    <property type="match status" value="1"/>
</dbReference>
<organism evidence="12 13">
    <name type="scientific">Anaerotruncus colihominis</name>
    <dbReference type="NCBI Taxonomy" id="169435"/>
    <lineage>
        <taxon>Bacteria</taxon>
        <taxon>Bacillati</taxon>
        <taxon>Bacillota</taxon>
        <taxon>Clostridia</taxon>
        <taxon>Eubacteriales</taxon>
        <taxon>Oscillospiraceae</taxon>
        <taxon>Anaerotruncus</taxon>
    </lineage>
</organism>
<dbReference type="RefSeq" id="WP_160200824.1">
    <property type="nucleotide sequence ID" value="NZ_QXWK01000003.1"/>
</dbReference>
<keyword evidence="7 9" id="KW-1133">Transmembrane helix</keyword>
<feature type="transmembrane region" description="Helical" evidence="9">
    <location>
        <begin position="6"/>
        <end position="27"/>
    </location>
</feature>
<evidence type="ECO:0000256" key="8">
    <source>
        <dbReference type="ARBA" id="ARBA00023136"/>
    </source>
</evidence>
<keyword evidence="5" id="KW-0547">Nucleotide-binding</keyword>
<dbReference type="FunFam" id="3.40.50.300:FF:000221">
    <property type="entry name" value="Multidrug ABC transporter ATP-binding protein"/>
    <property type="match status" value="1"/>
</dbReference>
<evidence type="ECO:0000256" key="5">
    <source>
        <dbReference type="ARBA" id="ARBA00022741"/>
    </source>
</evidence>
<dbReference type="Pfam" id="PF00664">
    <property type="entry name" value="ABC_membrane"/>
    <property type="match status" value="1"/>
</dbReference>
<evidence type="ECO:0000259" key="10">
    <source>
        <dbReference type="PROSITE" id="PS50893"/>
    </source>
</evidence>
<evidence type="ECO:0000256" key="9">
    <source>
        <dbReference type="SAM" id="Phobius"/>
    </source>
</evidence>
<dbReference type="GO" id="GO:0016887">
    <property type="term" value="F:ATP hydrolysis activity"/>
    <property type="evidence" value="ECO:0007669"/>
    <property type="project" value="InterPro"/>
</dbReference>
<dbReference type="SUPFAM" id="SSF52540">
    <property type="entry name" value="P-loop containing nucleoside triphosphate hydrolases"/>
    <property type="match status" value="1"/>
</dbReference>
<dbReference type="PANTHER" id="PTHR43394">
    <property type="entry name" value="ATP-DEPENDENT PERMEASE MDL1, MITOCHONDRIAL"/>
    <property type="match status" value="1"/>
</dbReference>
<dbReference type="CDD" id="cd03254">
    <property type="entry name" value="ABCC_Glucan_exporter_like"/>
    <property type="match status" value="1"/>
</dbReference>
<dbReference type="InterPro" id="IPR003439">
    <property type="entry name" value="ABC_transporter-like_ATP-bd"/>
</dbReference>
<dbReference type="EMBL" id="QXWK01000003">
    <property type="protein sequence ID" value="NBH60522.1"/>
    <property type="molecule type" value="Genomic_DNA"/>
</dbReference>
<dbReference type="Pfam" id="PF00005">
    <property type="entry name" value="ABC_tran"/>
    <property type="match status" value="1"/>
</dbReference>
<feature type="domain" description="ABC transmembrane type-1" evidence="11">
    <location>
        <begin position="64"/>
        <end position="350"/>
    </location>
</feature>
<dbReference type="SUPFAM" id="SSF90123">
    <property type="entry name" value="ABC transporter transmembrane region"/>
    <property type="match status" value="1"/>
</dbReference>
<evidence type="ECO:0000313" key="13">
    <source>
        <dbReference type="Proteomes" id="UP000446866"/>
    </source>
</evidence>
<evidence type="ECO:0000256" key="1">
    <source>
        <dbReference type="ARBA" id="ARBA00004651"/>
    </source>
</evidence>
<evidence type="ECO:0000256" key="3">
    <source>
        <dbReference type="ARBA" id="ARBA00022475"/>
    </source>
</evidence>
<evidence type="ECO:0000313" key="12">
    <source>
        <dbReference type="EMBL" id="NBH60522.1"/>
    </source>
</evidence>
<sequence>MRSYLPILIVGAIIGVFTLIFVLTYLVEKNKKEVPDLDRHMKDGELIKRLMTYARPYRKEFLKVLILLLFSIAYDLTSPLLIGYIEETVKGSFALSYLWTMVGFYAGILIVSMICTYGQSMILQRTGQKILSALREDVFIHIEGLSHGQLSAIPVGKLVTRVTNDTNAISYMFTNILVTLIKNMVVIFGVLFAMLLLNYELTLMVLCFVPFVVLFTVLFRHFSRKVHRRVNNATTDVNTYLSENLSGMKITQVFNQEERKMEEFRAKSQTLRKAKKDRIFVFGIFRPMVYMLYVSSVMCLFYLGGRGYIDDLQLFGQTVTSGVVVTFYMYISRFFNPIQTLAEQFDMLQRSFAAAEKIFTIMDMAPEIVDVEEEEQLIELETLRGEIEFRDVWFCYNPGQWVLKGVSFHVYPGQTAAFVGATGSGKSTILSLICRNYDIQEGQILIDGIEIRKIKIASLRRHFGQMLQDVFLFSGTVRSNLTLRGDFTDEEVWQACRYVNADSFISKLEHGLDQEVRERGNNFSAGQRQLLSFARTVLHRPSVMILDEATANIDTETELLIQDSLERMRNIGTMLIVAHRLSTIQHADHIILLSHGEIAEEGNHQQLLAKQGRYYQLYMLQYSRRQMADGETYASGQEEC</sequence>
<dbReference type="AlphaFoldDB" id="A0A845QFC1"/>
<dbReference type="Gene3D" id="3.40.50.300">
    <property type="entry name" value="P-loop containing nucleotide triphosphate hydrolases"/>
    <property type="match status" value="1"/>
</dbReference>
<comment type="subcellular location">
    <subcellularLocation>
        <location evidence="1">Cell membrane</location>
        <topology evidence="1">Multi-pass membrane protein</topology>
    </subcellularLocation>
</comment>
<feature type="transmembrane region" description="Helical" evidence="9">
    <location>
        <begin position="279"/>
        <end position="303"/>
    </location>
</feature>
<dbReference type="InterPro" id="IPR011527">
    <property type="entry name" value="ABC1_TM_dom"/>
</dbReference>
<keyword evidence="2" id="KW-0813">Transport</keyword>
<feature type="transmembrane region" description="Helical" evidence="9">
    <location>
        <begin position="61"/>
        <end position="85"/>
    </location>
</feature>
<keyword evidence="6 12" id="KW-0067">ATP-binding</keyword>
<dbReference type="PROSITE" id="PS50893">
    <property type="entry name" value="ABC_TRANSPORTER_2"/>
    <property type="match status" value="1"/>
</dbReference>
<dbReference type="SMART" id="SM00382">
    <property type="entry name" value="AAA"/>
    <property type="match status" value="1"/>
</dbReference>